<dbReference type="Gene3D" id="3.30.750.44">
    <property type="match status" value="1"/>
</dbReference>
<evidence type="ECO:0000313" key="6">
    <source>
        <dbReference type="EMBL" id="OOS19824.1"/>
    </source>
</evidence>
<dbReference type="InterPro" id="IPR004447">
    <property type="entry name" value="Peptidase_S41A"/>
</dbReference>
<organism evidence="6 7">
    <name type="scientific">Lwoffella lincolnii</name>
    <dbReference type="NCBI Taxonomy" id="90241"/>
    <lineage>
        <taxon>Bacteria</taxon>
        <taxon>Pseudomonadati</taxon>
        <taxon>Pseudomonadota</taxon>
        <taxon>Gammaproteobacteria</taxon>
        <taxon>Moraxellales</taxon>
        <taxon>Moraxellaceae</taxon>
        <taxon>Lwoffella</taxon>
    </lineage>
</organism>
<dbReference type="SUPFAM" id="SSF52096">
    <property type="entry name" value="ClpP/crotonase"/>
    <property type="match status" value="1"/>
</dbReference>
<dbReference type="PROSITE" id="PS50106">
    <property type="entry name" value="PDZ"/>
    <property type="match status" value="1"/>
</dbReference>
<dbReference type="Pfam" id="PF03572">
    <property type="entry name" value="Peptidase_S41"/>
    <property type="match status" value="1"/>
</dbReference>
<feature type="domain" description="PDZ" evidence="5">
    <location>
        <begin position="164"/>
        <end position="231"/>
    </location>
</feature>
<evidence type="ECO:0000259" key="5">
    <source>
        <dbReference type="PROSITE" id="PS50106"/>
    </source>
</evidence>
<gene>
    <name evidence="6" type="ORF">B0682_07715</name>
</gene>
<dbReference type="PANTHER" id="PTHR32060">
    <property type="entry name" value="TAIL-SPECIFIC PROTEASE"/>
    <property type="match status" value="1"/>
</dbReference>
<dbReference type="CDD" id="cd07560">
    <property type="entry name" value="Peptidase_S41_CPP"/>
    <property type="match status" value="1"/>
</dbReference>
<evidence type="ECO:0000256" key="3">
    <source>
        <dbReference type="ARBA" id="ARBA00022801"/>
    </source>
</evidence>
<reference evidence="6 7" key="1">
    <citation type="submission" date="2017-02" db="EMBL/GenBank/DDBJ databases">
        <title>Draft genome sequence of Moraxella lincolnii CCUG 9405T type strain.</title>
        <authorList>
            <person name="Salva-Serra F."/>
            <person name="Engstrom-Jakobsson H."/>
            <person name="Thorell K."/>
            <person name="Jaen-Luchoro D."/>
            <person name="Gonzales-Siles L."/>
            <person name="Karlsson R."/>
            <person name="Yazdan S."/>
            <person name="Boulund F."/>
            <person name="Johnning A."/>
            <person name="Engstrand L."/>
            <person name="Kristiansson E."/>
            <person name="Moore E."/>
        </authorList>
    </citation>
    <scope>NUCLEOTIDE SEQUENCE [LARGE SCALE GENOMIC DNA]</scope>
    <source>
        <strain evidence="6 7">CCUG 9405</strain>
    </source>
</reference>
<dbReference type="STRING" id="90241.B0682_07715"/>
<dbReference type="GO" id="GO:0006508">
    <property type="term" value="P:proteolysis"/>
    <property type="evidence" value="ECO:0007669"/>
    <property type="project" value="UniProtKB-KW"/>
</dbReference>
<evidence type="ECO:0000256" key="4">
    <source>
        <dbReference type="ARBA" id="ARBA00022825"/>
    </source>
</evidence>
<dbReference type="GO" id="GO:0007165">
    <property type="term" value="P:signal transduction"/>
    <property type="evidence" value="ECO:0007669"/>
    <property type="project" value="TreeGrafter"/>
</dbReference>
<accession>A0A1T0CBW4</accession>
<comment type="similarity">
    <text evidence="1">Belongs to the peptidase S41A family.</text>
</comment>
<dbReference type="InterPro" id="IPR005151">
    <property type="entry name" value="Tail-specific_protease"/>
</dbReference>
<comment type="caution">
    <text evidence="6">The sequence shown here is derived from an EMBL/GenBank/DDBJ whole genome shotgun (WGS) entry which is preliminary data.</text>
</comment>
<dbReference type="Gene3D" id="2.30.42.10">
    <property type="match status" value="1"/>
</dbReference>
<protein>
    <recommendedName>
        <fullName evidence="5">PDZ domain-containing protein</fullName>
    </recommendedName>
</protein>
<evidence type="ECO:0000256" key="2">
    <source>
        <dbReference type="ARBA" id="ARBA00022670"/>
    </source>
</evidence>
<dbReference type="Gene3D" id="3.90.226.10">
    <property type="entry name" value="2-enoyl-CoA Hydratase, Chain A, domain 1"/>
    <property type="match status" value="1"/>
</dbReference>
<dbReference type="SUPFAM" id="SSF50156">
    <property type="entry name" value="PDZ domain-like"/>
    <property type="match status" value="1"/>
</dbReference>
<dbReference type="InterPro" id="IPR001478">
    <property type="entry name" value="PDZ"/>
</dbReference>
<dbReference type="Pfam" id="PF17820">
    <property type="entry name" value="PDZ_6"/>
    <property type="match status" value="1"/>
</dbReference>
<dbReference type="AlphaFoldDB" id="A0A1T0CBW4"/>
<dbReference type="InterPro" id="IPR036034">
    <property type="entry name" value="PDZ_sf"/>
</dbReference>
<dbReference type="SMART" id="SM00228">
    <property type="entry name" value="PDZ"/>
    <property type="match status" value="1"/>
</dbReference>
<keyword evidence="4" id="KW-0720">Serine protease</keyword>
<name>A0A1T0CBW4_9GAMM</name>
<evidence type="ECO:0000313" key="7">
    <source>
        <dbReference type="Proteomes" id="UP000191094"/>
    </source>
</evidence>
<keyword evidence="3" id="KW-0378">Hydrolase</keyword>
<dbReference type="InterPro" id="IPR029045">
    <property type="entry name" value="ClpP/crotonase-like_dom_sf"/>
</dbReference>
<dbReference type="SMART" id="SM00245">
    <property type="entry name" value="TSPc"/>
    <property type="match status" value="1"/>
</dbReference>
<dbReference type="GO" id="GO:0030288">
    <property type="term" value="C:outer membrane-bounded periplasmic space"/>
    <property type="evidence" value="ECO:0007669"/>
    <property type="project" value="TreeGrafter"/>
</dbReference>
<dbReference type="GO" id="GO:0008236">
    <property type="term" value="F:serine-type peptidase activity"/>
    <property type="evidence" value="ECO:0007669"/>
    <property type="project" value="UniProtKB-KW"/>
</dbReference>
<keyword evidence="7" id="KW-1185">Reference proteome</keyword>
<sequence length="516" mass="56781">MNHLVSHRDMRRSVVGITHSNKAWRWGISLVLQMVIMPIALASSAINPNPLSSLLTNHQHGFSVEESLPSNDGLDVEVLGQKDLSWQADTVDSAQPLSPVTQSVPLNAISPKTLAMFVDLINTIRTQYLYAVNDENLFVQAMKGMLKGLDPYSELLDRQQYDDLQTITQGGLGQVGIDVAYHDDLAHWVVEAVLPESPAEQQGINVGDYLHAIDGVKLTKMLNPEDVKAKLIGLIGSYVELSVSMAGRQKRQVGLARSINTDASVSVSWQDGVAIIRIPVFQEVSRQQILQELLRYPEPVRGVIFDVRNNPGGVLESAVAIVSLFQNNHKPIAYLENRQGIKEVFYPKGRAILAGLPVVVLQNRHSASASEVMASGLKNNPTALIMGETSYGKGSVQSVFELDQDYAIKLTVAHYLDANQQNIHGQGVMPDVALLPLPIQAMPTQADDNKFIPKPFNPLDRSDGADDPWLQQALLWVTGQSLNPELLDAKQPQNHKTWLTHFPHGIRLSGQINNMP</sequence>
<keyword evidence="2" id="KW-0645">Protease</keyword>
<dbReference type="GO" id="GO:0004175">
    <property type="term" value="F:endopeptidase activity"/>
    <property type="evidence" value="ECO:0007669"/>
    <property type="project" value="TreeGrafter"/>
</dbReference>
<evidence type="ECO:0000256" key="1">
    <source>
        <dbReference type="ARBA" id="ARBA00009179"/>
    </source>
</evidence>
<dbReference type="InterPro" id="IPR041489">
    <property type="entry name" value="PDZ_6"/>
</dbReference>
<proteinExistence type="inferred from homology"/>
<dbReference type="PANTHER" id="PTHR32060:SF22">
    <property type="entry name" value="CARBOXYL-TERMINAL-PROCESSING PEPTIDASE 3, CHLOROPLASTIC"/>
    <property type="match status" value="1"/>
</dbReference>
<dbReference type="EMBL" id="MUYT01000012">
    <property type="protein sequence ID" value="OOS19824.1"/>
    <property type="molecule type" value="Genomic_DNA"/>
</dbReference>
<dbReference type="Proteomes" id="UP000191094">
    <property type="component" value="Unassembled WGS sequence"/>
</dbReference>